<dbReference type="AlphaFoldDB" id="A0A401Q159"/>
<dbReference type="InterPro" id="IPR000299">
    <property type="entry name" value="FERM_domain"/>
</dbReference>
<reference evidence="4 5" key="1">
    <citation type="journal article" date="2018" name="Nat. Ecol. Evol.">
        <title>Shark genomes provide insights into elasmobranch evolution and the origin of vertebrates.</title>
        <authorList>
            <person name="Hara Y"/>
            <person name="Yamaguchi K"/>
            <person name="Onimaru K"/>
            <person name="Kadota M"/>
            <person name="Koyanagi M"/>
            <person name="Keeley SD"/>
            <person name="Tatsumi K"/>
            <person name="Tanaka K"/>
            <person name="Motone F"/>
            <person name="Kageyama Y"/>
            <person name="Nozu R"/>
            <person name="Adachi N"/>
            <person name="Nishimura O"/>
            <person name="Nakagawa R"/>
            <person name="Tanegashima C"/>
            <person name="Kiyatake I"/>
            <person name="Matsumoto R"/>
            <person name="Murakumo K"/>
            <person name="Nishida K"/>
            <person name="Terakita A"/>
            <person name="Kuratani S"/>
            <person name="Sato K"/>
            <person name="Hyodo S Kuraku.S."/>
        </authorList>
    </citation>
    <scope>NUCLEOTIDE SEQUENCE [LARGE SCALE GENOMIC DNA]</scope>
</reference>
<dbReference type="EMBL" id="BFAA01009284">
    <property type="protein sequence ID" value="GCB79033.1"/>
    <property type="molecule type" value="Genomic_DNA"/>
</dbReference>
<dbReference type="SUPFAM" id="SSF54236">
    <property type="entry name" value="Ubiquitin-like"/>
    <property type="match status" value="1"/>
</dbReference>
<dbReference type="STRING" id="75743.A0A401Q159"/>
<evidence type="ECO:0000259" key="2">
    <source>
        <dbReference type="PROSITE" id="PS50057"/>
    </source>
</evidence>
<dbReference type="SMART" id="SM00295">
    <property type="entry name" value="B41"/>
    <property type="match status" value="1"/>
</dbReference>
<dbReference type="Gene3D" id="1.20.80.10">
    <property type="match status" value="1"/>
</dbReference>
<dbReference type="Gene3D" id="2.30.42.10">
    <property type="match status" value="1"/>
</dbReference>
<dbReference type="InterPro" id="IPR019749">
    <property type="entry name" value="Band_41_domain"/>
</dbReference>
<feature type="region of interest" description="Disordered" evidence="1">
    <location>
        <begin position="1"/>
        <end position="27"/>
    </location>
</feature>
<dbReference type="OMA" id="IKTWGIE"/>
<comment type="caution">
    <text evidence="4">The sequence shown here is derived from an EMBL/GenBank/DDBJ whole genome shotgun (WGS) entry which is preliminary data.</text>
</comment>
<dbReference type="InterPro" id="IPR036034">
    <property type="entry name" value="PDZ_sf"/>
</dbReference>
<dbReference type="CDD" id="cd06769">
    <property type="entry name" value="PDZ_FRMPD1_3_4-like"/>
    <property type="match status" value="1"/>
</dbReference>
<evidence type="ECO:0000313" key="4">
    <source>
        <dbReference type="EMBL" id="GCB79033.1"/>
    </source>
</evidence>
<dbReference type="SUPFAM" id="SSF47031">
    <property type="entry name" value="Second domain of FERM"/>
    <property type="match status" value="1"/>
</dbReference>
<dbReference type="InterPro" id="IPR014352">
    <property type="entry name" value="FERM/acyl-CoA-bd_prot_sf"/>
</dbReference>
<gene>
    <name evidence="4" type="ORF">scyTo_0015926</name>
</gene>
<evidence type="ECO:0008006" key="6">
    <source>
        <dbReference type="Google" id="ProtNLM"/>
    </source>
</evidence>
<feature type="domain" description="FERM" evidence="2">
    <location>
        <begin position="159"/>
        <end position="357"/>
    </location>
</feature>
<name>A0A401Q159_SCYTO</name>
<dbReference type="CDD" id="cd14473">
    <property type="entry name" value="FERM_B-lobe"/>
    <property type="match status" value="1"/>
</dbReference>
<dbReference type="Gene3D" id="3.10.20.90">
    <property type="entry name" value="Phosphatidylinositol 3-kinase Catalytic Subunit, Chain A, domain 1"/>
    <property type="match status" value="1"/>
</dbReference>
<dbReference type="SMART" id="SM00228">
    <property type="entry name" value="PDZ"/>
    <property type="match status" value="1"/>
</dbReference>
<sequence>MVAKWLRLTRDNSQRNRGPADGATRNTNQLSIPLKVTVKINKDPLLDHGFMVSEETPVCVKSVAAGGPAEGKLFPGDQIIKINNIPLEAISQEHIDNIIRECGNTVTVTVLRSTSGPKSSFITEEKRARLKSNPVKVRFAEEVIVNGHTQGNSLLFMPNVLKVYLENGQTKAFRFEKNTTVKDIILTLKSKLSIRCIEHFALALKERYSATKVYLLHDDEIIEQVVQKREPRDYRCLFRVCFLPRDPLVLLQDDPVAFEYLYRQSCNDVLLEKFAMEMKCNTAIRLAALQIQECILTSKQSQKVSMKYIEKDWGIENFVSPTLMHNMKEKDIRKAINYHLKNNHSLVAPGQKVILDS</sequence>
<dbReference type="OrthoDB" id="5859304at2759"/>
<accession>A0A401Q159</accession>
<dbReference type="PROSITE" id="PS50106">
    <property type="entry name" value="PDZ"/>
    <property type="match status" value="1"/>
</dbReference>
<evidence type="ECO:0000313" key="5">
    <source>
        <dbReference type="Proteomes" id="UP000288216"/>
    </source>
</evidence>
<dbReference type="FunFam" id="3.10.20.90:FF:000203">
    <property type="entry name" value="FERM and PDZ domain containing 1"/>
    <property type="match status" value="1"/>
</dbReference>
<dbReference type="InterPro" id="IPR029071">
    <property type="entry name" value="Ubiquitin-like_domsf"/>
</dbReference>
<dbReference type="Pfam" id="PF00373">
    <property type="entry name" value="FERM_M"/>
    <property type="match status" value="1"/>
</dbReference>
<dbReference type="PANTHER" id="PTHR46221">
    <property type="entry name" value="FERM AND PDZ DOMAIN-CONTAINING PROTEIN FAMILY MEMBER"/>
    <property type="match status" value="1"/>
</dbReference>
<dbReference type="InterPro" id="IPR001478">
    <property type="entry name" value="PDZ"/>
</dbReference>
<evidence type="ECO:0000256" key="1">
    <source>
        <dbReference type="SAM" id="MobiDB-lite"/>
    </source>
</evidence>
<organism evidence="4 5">
    <name type="scientific">Scyliorhinus torazame</name>
    <name type="common">Cloudy catshark</name>
    <name type="synonym">Catulus torazame</name>
    <dbReference type="NCBI Taxonomy" id="75743"/>
    <lineage>
        <taxon>Eukaryota</taxon>
        <taxon>Metazoa</taxon>
        <taxon>Chordata</taxon>
        <taxon>Craniata</taxon>
        <taxon>Vertebrata</taxon>
        <taxon>Chondrichthyes</taxon>
        <taxon>Elasmobranchii</taxon>
        <taxon>Galeomorphii</taxon>
        <taxon>Galeoidea</taxon>
        <taxon>Carcharhiniformes</taxon>
        <taxon>Scyliorhinidae</taxon>
        <taxon>Scyliorhinus</taxon>
    </lineage>
</organism>
<dbReference type="SUPFAM" id="SSF50156">
    <property type="entry name" value="PDZ domain-like"/>
    <property type="match status" value="1"/>
</dbReference>
<dbReference type="InterPro" id="IPR019748">
    <property type="entry name" value="FERM_central"/>
</dbReference>
<protein>
    <recommendedName>
        <fullName evidence="6">PDZ domain-containing protein</fullName>
    </recommendedName>
</protein>
<keyword evidence="5" id="KW-1185">Reference proteome</keyword>
<dbReference type="Pfam" id="PF00595">
    <property type="entry name" value="PDZ"/>
    <property type="match status" value="1"/>
</dbReference>
<proteinExistence type="predicted"/>
<feature type="domain" description="PDZ" evidence="3">
    <location>
        <begin position="37"/>
        <end position="114"/>
    </location>
</feature>
<dbReference type="PROSITE" id="PS50057">
    <property type="entry name" value="FERM_3"/>
    <property type="match status" value="1"/>
</dbReference>
<dbReference type="InterPro" id="IPR035963">
    <property type="entry name" value="FERM_2"/>
</dbReference>
<dbReference type="PANTHER" id="PTHR46221:SF2">
    <property type="entry name" value="FERM AND PDZ DOMAIN-CONTAINING PROTEIN 1"/>
    <property type="match status" value="1"/>
</dbReference>
<dbReference type="Proteomes" id="UP000288216">
    <property type="component" value="Unassembled WGS sequence"/>
</dbReference>
<evidence type="ECO:0000259" key="3">
    <source>
        <dbReference type="PROSITE" id="PS50106"/>
    </source>
</evidence>